<dbReference type="Proteomes" id="UP001500880">
    <property type="component" value="Unassembled WGS sequence"/>
</dbReference>
<evidence type="ECO:0000313" key="3">
    <source>
        <dbReference type="EMBL" id="GAA0484302.1"/>
    </source>
</evidence>
<feature type="region of interest" description="Disordered" evidence="1">
    <location>
        <begin position="64"/>
        <end position="83"/>
    </location>
</feature>
<comment type="caution">
    <text evidence="3">The sequence shown here is derived from an EMBL/GenBank/DDBJ whole genome shotgun (WGS) entry which is preliminary data.</text>
</comment>
<reference evidence="3 4" key="1">
    <citation type="journal article" date="2019" name="Int. J. Syst. Evol. Microbiol.">
        <title>The Global Catalogue of Microorganisms (GCM) 10K type strain sequencing project: providing services to taxonomists for standard genome sequencing and annotation.</title>
        <authorList>
            <consortium name="The Broad Institute Genomics Platform"/>
            <consortium name="The Broad Institute Genome Sequencing Center for Infectious Disease"/>
            <person name="Wu L."/>
            <person name="Ma J."/>
        </authorList>
    </citation>
    <scope>NUCLEOTIDE SEQUENCE [LARGE SCALE GENOMIC DNA]</scope>
    <source>
        <strain evidence="3 4">JCM 12389</strain>
    </source>
</reference>
<feature type="transmembrane region" description="Helical" evidence="2">
    <location>
        <begin position="6"/>
        <end position="28"/>
    </location>
</feature>
<dbReference type="Pfam" id="PF11167">
    <property type="entry name" value="DUF2953"/>
    <property type="match status" value="1"/>
</dbReference>
<evidence type="ECO:0000256" key="1">
    <source>
        <dbReference type="SAM" id="MobiDB-lite"/>
    </source>
</evidence>
<keyword evidence="4" id="KW-1185">Reference proteome</keyword>
<keyword evidence="2" id="KW-0812">Transmembrane</keyword>
<accession>A0ABN1AUR8</accession>
<proteinExistence type="predicted"/>
<dbReference type="InterPro" id="IPR021338">
    <property type="entry name" value="DUF2953"/>
</dbReference>
<keyword evidence="2" id="KW-0472">Membrane</keyword>
<protein>
    <submittedName>
        <fullName evidence="3">DUF2953 domain-containing protein</fullName>
    </submittedName>
</protein>
<gene>
    <name evidence="3" type="ORF">GCM10008986_06920</name>
</gene>
<keyword evidence="2" id="KW-1133">Transmembrane helix</keyword>
<evidence type="ECO:0000256" key="2">
    <source>
        <dbReference type="SAM" id="Phobius"/>
    </source>
</evidence>
<sequence>MNWWVLILIILAVLVLLMILLLCTRIYISISYTHEKDNDLLTIQLQFWRFIRIHRQMSFDDVKEQPASFQKRNQDEEENGEQSKVFHRFQKVKNRFESIKQAFPIAKEFVQKIRISEFYWSTHIGIENDAAITGVISGLLWSVKGSLAGLMYQHMNVLAPPQINIQPNFQRDLINTHLQCMLSFRIGQAMYAILQIARNQNQNEQMKE</sequence>
<dbReference type="EMBL" id="BAAADO010000001">
    <property type="protein sequence ID" value="GAA0484302.1"/>
    <property type="molecule type" value="Genomic_DNA"/>
</dbReference>
<evidence type="ECO:0000313" key="4">
    <source>
        <dbReference type="Proteomes" id="UP001500880"/>
    </source>
</evidence>
<organism evidence="3 4">
    <name type="scientific">Salinibacillus aidingensis</name>
    <dbReference type="NCBI Taxonomy" id="237684"/>
    <lineage>
        <taxon>Bacteria</taxon>
        <taxon>Bacillati</taxon>
        <taxon>Bacillota</taxon>
        <taxon>Bacilli</taxon>
        <taxon>Bacillales</taxon>
        <taxon>Bacillaceae</taxon>
        <taxon>Salinibacillus</taxon>
    </lineage>
</organism>
<name>A0ABN1AUR8_9BACI</name>